<comment type="caution">
    <text evidence="5">The sequence shown here is derived from an EMBL/GenBank/DDBJ whole genome shotgun (WGS) entry which is preliminary data.</text>
</comment>
<proteinExistence type="inferred from homology"/>
<dbReference type="InterPro" id="IPR001451">
    <property type="entry name" value="Hexapep"/>
</dbReference>
<dbReference type="PROSITE" id="PS00101">
    <property type="entry name" value="HEXAPEP_TRANSFERASES"/>
    <property type="match status" value="1"/>
</dbReference>
<organism evidence="5 6">
    <name type="scientific">Marseilla massiliensis</name>
    <dbReference type="NCBI Taxonomy" id="1841864"/>
    <lineage>
        <taxon>Bacteria</taxon>
        <taxon>Pseudomonadati</taxon>
        <taxon>Bacteroidota</taxon>
        <taxon>Bacteroidia</taxon>
        <taxon>Bacteroidales</taxon>
        <taxon>Prevotellaceae</taxon>
        <taxon>Marseilla</taxon>
    </lineage>
</organism>
<dbReference type="RefSeq" id="WP_205110743.1">
    <property type="nucleotide sequence ID" value="NZ_JACJJL010000020.1"/>
</dbReference>
<reference evidence="5 6" key="1">
    <citation type="journal article" date="2021" name="Sci. Rep.">
        <title>The distribution of antibiotic resistance genes in chicken gut microbiota commensals.</title>
        <authorList>
            <person name="Juricova H."/>
            <person name="Matiasovicova J."/>
            <person name="Kubasova T."/>
            <person name="Cejkova D."/>
            <person name="Rychlik I."/>
        </authorList>
    </citation>
    <scope>NUCLEOTIDE SEQUENCE [LARGE SCALE GENOMIC DNA]</scope>
    <source>
        <strain evidence="5 6">An819</strain>
    </source>
</reference>
<dbReference type="InterPro" id="IPR011004">
    <property type="entry name" value="Trimer_LpxA-like_sf"/>
</dbReference>
<name>A0A938WQ69_9BACT</name>
<evidence type="ECO:0000256" key="2">
    <source>
        <dbReference type="ARBA" id="ARBA00022679"/>
    </source>
</evidence>
<dbReference type="Proteomes" id="UP000764045">
    <property type="component" value="Unassembled WGS sequence"/>
</dbReference>
<keyword evidence="2" id="KW-0808">Transferase</keyword>
<dbReference type="Gene3D" id="2.160.10.10">
    <property type="entry name" value="Hexapeptide repeat proteins"/>
    <property type="match status" value="1"/>
</dbReference>
<comment type="similarity">
    <text evidence="1">Belongs to the transferase hexapeptide repeat family.</text>
</comment>
<evidence type="ECO:0000256" key="3">
    <source>
        <dbReference type="ARBA" id="ARBA00022737"/>
    </source>
</evidence>
<dbReference type="Pfam" id="PF00132">
    <property type="entry name" value="Hexapep"/>
    <property type="match status" value="1"/>
</dbReference>
<dbReference type="GO" id="GO:0008374">
    <property type="term" value="F:O-acyltransferase activity"/>
    <property type="evidence" value="ECO:0007669"/>
    <property type="project" value="TreeGrafter"/>
</dbReference>
<keyword evidence="4" id="KW-0012">Acyltransferase</keyword>
<dbReference type="SUPFAM" id="SSF51161">
    <property type="entry name" value="Trimeric LpxA-like enzymes"/>
    <property type="match status" value="1"/>
</dbReference>
<dbReference type="EMBL" id="JACJJL010000020">
    <property type="protein sequence ID" value="MBM6662369.1"/>
    <property type="molecule type" value="Genomic_DNA"/>
</dbReference>
<keyword evidence="6" id="KW-1185">Reference proteome</keyword>
<dbReference type="InterPro" id="IPR018357">
    <property type="entry name" value="Hexapep_transf_CS"/>
</dbReference>
<sequence>MTIEKFQQLIAEGKPLEGTEMITFMREQTAQTRKVLMDLNTNYHTDEEIVGLFCKITGSNVDPTFRMFPPFYTDFGKNIHIGKNVFINSCCQFQDQGGIFIGDGCLIGPGTMMATLNHGFQPEDRQNMTHAPIVIGKGVWIGAHVTILPGVTVGDNAIIAAGAVVTKDVAADTIVGGVPAKAIRSIHDNA</sequence>
<dbReference type="Pfam" id="PF14602">
    <property type="entry name" value="Hexapep_2"/>
    <property type="match status" value="1"/>
</dbReference>
<accession>A0A938WQ69</accession>
<evidence type="ECO:0000313" key="5">
    <source>
        <dbReference type="EMBL" id="MBM6662369.1"/>
    </source>
</evidence>
<dbReference type="PANTHER" id="PTHR23416">
    <property type="entry name" value="SIALIC ACID SYNTHASE-RELATED"/>
    <property type="match status" value="1"/>
</dbReference>
<dbReference type="AlphaFoldDB" id="A0A938WQ69"/>
<evidence type="ECO:0000256" key="1">
    <source>
        <dbReference type="ARBA" id="ARBA00007274"/>
    </source>
</evidence>
<protein>
    <submittedName>
        <fullName evidence="5">Sugar O-acetyltransferase</fullName>
    </submittedName>
</protein>
<evidence type="ECO:0000256" key="4">
    <source>
        <dbReference type="ARBA" id="ARBA00023315"/>
    </source>
</evidence>
<dbReference type="InterPro" id="IPR051159">
    <property type="entry name" value="Hexapeptide_acetyltransf"/>
</dbReference>
<gene>
    <name evidence="5" type="ORF">H6B30_11515</name>
</gene>
<evidence type="ECO:0000313" key="6">
    <source>
        <dbReference type="Proteomes" id="UP000764045"/>
    </source>
</evidence>
<keyword evidence="3" id="KW-0677">Repeat</keyword>
<dbReference type="PANTHER" id="PTHR23416:SF23">
    <property type="entry name" value="ACETYLTRANSFERASE C18B11.09C-RELATED"/>
    <property type="match status" value="1"/>
</dbReference>